<dbReference type="Proteomes" id="UP001152484">
    <property type="component" value="Unassembled WGS sequence"/>
</dbReference>
<dbReference type="AlphaFoldDB" id="A0A9P1EFQ3"/>
<keyword evidence="3" id="KW-1185">Reference proteome</keyword>
<reference evidence="2" key="1">
    <citation type="submission" date="2022-07" db="EMBL/GenBank/DDBJ databases">
        <authorList>
            <person name="Macas J."/>
            <person name="Novak P."/>
            <person name="Neumann P."/>
        </authorList>
    </citation>
    <scope>NUCLEOTIDE SEQUENCE</scope>
</reference>
<evidence type="ECO:0000313" key="2">
    <source>
        <dbReference type="EMBL" id="CAH9102370.1"/>
    </source>
</evidence>
<evidence type="ECO:0000256" key="1">
    <source>
        <dbReference type="SAM" id="Phobius"/>
    </source>
</evidence>
<keyword evidence="1" id="KW-1133">Transmembrane helix</keyword>
<dbReference type="EMBL" id="CAMAPE010000041">
    <property type="protein sequence ID" value="CAH9102370.1"/>
    <property type="molecule type" value="Genomic_DNA"/>
</dbReference>
<evidence type="ECO:0000313" key="3">
    <source>
        <dbReference type="Proteomes" id="UP001152484"/>
    </source>
</evidence>
<sequence>MVVEEEEKKIQPYLVAVHWWPLIVRRRSPLPGGQKCEEKNSSSIALKIVGDEEIEIGRTKLNLLSKRREKIEIEIWIYDGCRCMIRDGEGEKGWGRRERMGKERKERERGYCVISTFSCIYDVFGYIYWMFILNF</sequence>
<organism evidence="2 3">
    <name type="scientific">Cuscuta europaea</name>
    <name type="common">European dodder</name>
    <dbReference type="NCBI Taxonomy" id="41803"/>
    <lineage>
        <taxon>Eukaryota</taxon>
        <taxon>Viridiplantae</taxon>
        <taxon>Streptophyta</taxon>
        <taxon>Embryophyta</taxon>
        <taxon>Tracheophyta</taxon>
        <taxon>Spermatophyta</taxon>
        <taxon>Magnoliopsida</taxon>
        <taxon>eudicotyledons</taxon>
        <taxon>Gunneridae</taxon>
        <taxon>Pentapetalae</taxon>
        <taxon>asterids</taxon>
        <taxon>lamiids</taxon>
        <taxon>Solanales</taxon>
        <taxon>Convolvulaceae</taxon>
        <taxon>Cuscuteae</taxon>
        <taxon>Cuscuta</taxon>
        <taxon>Cuscuta subgen. Cuscuta</taxon>
    </lineage>
</organism>
<comment type="caution">
    <text evidence="2">The sequence shown here is derived from an EMBL/GenBank/DDBJ whole genome shotgun (WGS) entry which is preliminary data.</text>
</comment>
<name>A0A9P1EFQ3_CUSEU</name>
<feature type="transmembrane region" description="Helical" evidence="1">
    <location>
        <begin position="110"/>
        <end position="132"/>
    </location>
</feature>
<proteinExistence type="predicted"/>
<keyword evidence="1" id="KW-0812">Transmembrane</keyword>
<accession>A0A9P1EFQ3</accession>
<keyword evidence="1" id="KW-0472">Membrane</keyword>
<protein>
    <submittedName>
        <fullName evidence="2">Uncharacterized protein</fullName>
    </submittedName>
</protein>
<gene>
    <name evidence="2" type="ORF">CEURO_LOCUS15741</name>
</gene>